<name>A0A2T7PYZ1_POMCA</name>
<feature type="region of interest" description="Disordered" evidence="1">
    <location>
        <begin position="747"/>
        <end position="766"/>
    </location>
</feature>
<feature type="compositionally biased region" description="Basic and acidic residues" evidence="1">
    <location>
        <begin position="958"/>
        <end position="972"/>
    </location>
</feature>
<feature type="domain" description="IRS-type PTB" evidence="2">
    <location>
        <begin position="141"/>
        <end position="246"/>
    </location>
</feature>
<protein>
    <recommendedName>
        <fullName evidence="2">IRS-type PTB domain-containing protein</fullName>
    </recommendedName>
</protein>
<feature type="compositionally biased region" description="Polar residues" evidence="1">
    <location>
        <begin position="1111"/>
        <end position="1127"/>
    </location>
</feature>
<feature type="region of interest" description="Disordered" evidence="1">
    <location>
        <begin position="949"/>
        <end position="975"/>
    </location>
</feature>
<feature type="compositionally biased region" description="Polar residues" evidence="1">
    <location>
        <begin position="818"/>
        <end position="829"/>
    </location>
</feature>
<gene>
    <name evidence="3" type="ORF">C0Q70_01247</name>
</gene>
<feature type="compositionally biased region" description="Low complexity" evidence="1">
    <location>
        <begin position="1368"/>
        <end position="1379"/>
    </location>
</feature>
<feature type="compositionally biased region" description="Low complexity" evidence="1">
    <location>
        <begin position="853"/>
        <end position="865"/>
    </location>
</feature>
<feature type="compositionally biased region" description="Pro residues" evidence="1">
    <location>
        <begin position="798"/>
        <end position="808"/>
    </location>
</feature>
<feature type="compositionally biased region" description="Basic and acidic residues" evidence="1">
    <location>
        <begin position="366"/>
        <end position="378"/>
    </location>
</feature>
<dbReference type="SUPFAM" id="SSF50729">
    <property type="entry name" value="PH domain-like"/>
    <property type="match status" value="2"/>
</dbReference>
<feature type="region of interest" description="Disordered" evidence="1">
    <location>
        <begin position="1105"/>
        <end position="1232"/>
    </location>
</feature>
<dbReference type="InterPro" id="IPR037746">
    <property type="entry name" value="Dok-7"/>
</dbReference>
<comment type="caution">
    <text evidence="3">The sequence shown here is derived from an EMBL/GenBank/DDBJ whole genome shotgun (WGS) entry which is preliminary data.</text>
</comment>
<evidence type="ECO:0000313" key="4">
    <source>
        <dbReference type="Proteomes" id="UP000245119"/>
    </source>
</evidence>
<dbReference type="SMART" id="SM01244">
    <property type="entry name" value="IRS"/>
    <property type="match status" value="1"/>
</dbReference>
<dbReference type="Pfam" id="PF02174">
    <property type="entry name" value="IRS"/>
    <property type="match status" value="1"/>
</dbReference>
<accession>A0A2T7PYZ1</accession>
<dbReference type="InterPro" id="IPR011993">
    <property type="entry name" value="PH-like_dom_sf"/>
</dbReference>
<reference evidence="3 4" key="1">
    <citation type="submission" date="2018-04" db="EMBL/GenBank/DDBJ databases">
        <title>The genome of golden apple snail Pomacea canaliculata provides insight into stress tolerance and invasive adaptation.</title>
        <authorList>
            <person name="Liu C."/>
            <person name="Liu B."/>
            <person name="Ren Y."/>
            <person name="Zhang Y."/>
            <person name="Wang H."/>
            <person name="Li S."/>
            <person name="Jiang F."/>
            <person name="Yin L."/>
            <person name="Zhang G."/>
            <person name="Qian W."/>
            <person name="Fan W."/>
        </authorList>
    </citation>
    <scope>NUCLEOTIDE SEQUENCE [LARGE SCALE GENOMIC DNA]</scope>
    <source>
        <strain evidence="3">SZHN2017</strain>
        <tissue evidence="3">Muscle</tissue>
    </source>
</reference>
<sequence length="1675" mass="182607">MSLGSLCSGSVVVVIVEKSRGTPAQRFRLPLIQPRLQWREITPLSSMMRKWKSRWCVLKKPSPVADCLQLLLYKDVHESLRAGGRVKTSLMLEGYYGLESGFSFDKEVNVLAIICQKHIAVMAFDNRENLILFEVKIRRSLGQEFQFPVQLVKVPSGSRLSVEGVRLLIHGLQFCLTAHVPPRILHSWNVTDLRRFGTVDGKFCFEGGSRCGKGTGAHALQTDQAEEITEILRLNSLGSSSASFKPSNNRRKERCWKLQQEVTALCLSTAGSQLLDYSLASPEALWPPPGAHSPGPDRTGMLACCHGVASAEDEFGCRKRHSVSVTDFHRSGAASFQDKLRLMSIENLERQRLMAIYDVPPKYPRKLVESSHSSKPDSESALESSNDAASSDPAWKSSVQQHSAVVGSDQCHVNKHTGHLQGNTVPIRTARVITSPNGREYCIPRSLNTTVFDSIVNAQVDSTKRTEALQKLQKQESHLHQEIILLDQMLQGCHPEGDAETLSINTCGSLTLKKDLAESEIHSMEHSSCSSTPAQITQKAASLPPKIGASIRKETYYSTGQAGHLNSLSDNCMLPLKEQDRNGDLCGSPLSPHLRSKLEKIPLNSHLNTPLPYVNLAKYDQEMDSGHVYLPGNGSSDGSHVALGHRLHRNLVGGSLANLGASRGRVGITPSRCFSETHIGPGPLDQKRVSSVHPSSKNNAAAAAEEFKLSGNILQEMDDIPPPTTYAPPVPYPRPHTATVTAAFSLDLDSPPSTQAPPVPSSPSLIVSFPQREPIYANEPVSSPPVPPPRKRSSTPPLELPPELPPKGPVLLRKTKQRSQGFANINNDFTPPVPARSRSRSVGSQGKFYGHDNSPVPNSPTSSVSDAGSVQMEENYLSMGSPKSQPRSKAKECLQSNGKETETVLIPATVFITNSPKTRCRGVSAAVSRGNADVLSGYMDMANMFVEETKTDSISNRPKLEPPQPKELHNSEEVDSSQVNAFGESNYMEMSTFSPHPPHPPQRKSVVLKNLEVLQTYVSTTPAGEFTRTSYNQVFSTSNLSTEHDNIPIYGARPAIPFTNLKSFEQKQNKSYVNTFIPSREYNVPLPEPPKKEEGFFARLMRRNSKDKGTTHSQENLNATKNRTSVFERSLSEQGDQEEKTNYKLKLGRRRSASFPNRLSFQETSPTATAPSKRDAPPPLPPSLPKPTTPVGASQSLCIHAEESSNQSNASTSRGAAHQSNPTDTSSVHDLSDDSDLAPLLKANVSKSELQVLTVLHMQQDIAVPLARTCSDLTAYKITHSSLSSSESSKTDDEKLQDLKRQSLVTDIAEIKAKMTLPLGKPMLSAKEEAKAIALHVASIPPFIPPKMKKTQLSPVTEVGSPVGHTQSPPLLSSSSHPHPLLPSAPNQDEAIYVDMKELLPQRGPALPAAASLHPYNCPREQKQRARATLRITPAVQDEDGNIWVPRHDPDPGEIRPLPLILADPPPPLPGISPKLPFSLSSPSSPRLGDVASNLLELRYSTPLVVSMDPLEDAEEGLADCLSISSDGSSTCFEDTPIRSSPAATVLRPRSGRDYQVIERRCKVSGSVSSSPVVQSPTVSNVFIYEGSFPAPTSPRSPSISSRLSQERELSPTYKSGLVKHSLGTTSSLTRNQNTVLSWCNESSQFHDGSSVHKVSRTCHLAQSEPCSSQVESPA</sequence>
<feature type="compositionally biased region" description="Polar residues" evidence="1">
    <location>
        <begin position="1204"/>
        <end position="1222"/>
    </location>
</feature>
<proteinExistence type="predicted"/>
<feature type="compositionally biased region" description="Polar residues" evidence="1">
    <location>
        <begin position="1154"/>
        <end position="1169"/>
    </location>
</feature>
<feature type="region of interest" description="Disordered" evidence="1">
    <location>
        <begin position="776"/>
        <end position="899"/>
    </location>
</feature>
<organism evidence="3 4">
    <name type="scientific">Pomacea canaliculata</name>
    <name type="common">Golden apple snail</name>
    <dbReference type="NCBI Taxonomy" id="400727"/>
    <lineage>
        <taxon>Eukaryota</taxon>
        <taxon>Metazoa</taxon>
        <taxon>Spiralia</taxon>
        <taxon>Lophotrochozoa</taxon>
        <taxon>Mollusca</taxon>
        <taxon>Gastropoda</taxon>
        <taxon>Caenogastropoda</taxon>
        <taxon>Architaenioglossa</taxon>
        <taxon>Ampullarioidea</taxon>
        <taxon>Ampullariidae</taxon>
        <taxon>Pomacea</taxon>
    </lineage>
</organism>
<evidence type="ECO:0000256" key="1">
    <source>
        <dbReference type="SAM" id="MobiDB-lite"/>
    </source>
</evidence>
<feature type="region of interest" description="Disordered" evidence="1">
    <location>
        <begin position="1354"/>
        <end position="1379"/>
    </location>
</feature>
<dbReference type="PANTHER" id="PTHR21636">
    <property type="entry name" value="PROTEIN DOK-7"/>
    <property type="match status" value="1"/>
</dbReference>
<dbReference type="InterPro" id="IPR002404">
    <property type="entry name" value="IRS_PTB"/>
</dbReference>
<feature type="region of interest" description="Disordered" evidence="1">
    <location>
        <begin position="715"/>
        <end position="734"/>
    </location>
</feature>
<evidence type="ECO:0000313" key="3">
    <source>
        <dbReference type="EMBL" id="PVD38631.1"/>
    </source>
</evidence>
<dbReference type="PANTHER" id="PTHR21636:SF2">
    <property type="entry name" value="PROTEIN DOK-7"/>
    <property type="match status" value="1"/>
</dbReference>
<dbReference type="EMBL" id="PZQS01000001">
    <property type="protein sequence ID" value="PVD38631.1"/>
    <property type="molecule type" value="Genomic_DNA"/>
</dbReference>
<feature type="region of interest" description="Disordered" evidence="1">
    <location>
        <begin position="677"/>
        <end position="699"/>
    </location>
</feature>
<dbReference type="GO" id="GO:0019901">
    <property type="term" value="F:protein kinase binding"/>
    <property type="evidence" value="ECO:0007669"/>
    <property type="project" value="InterPro"/>
</dbReference>
<feature type="compositionally biased region" description="Low complexity" evidence="1">
    <location>
        <begin position="1591"/>
        <end position="1604"/>
    </location>
</feature>
<dbReference type="GO" id="GO:0007528">
    <property type="term" value="P:neuromuscular junction development"/>
    <property type="evidence" value="ECO:0007669"/>
    <property type="project" value="TreeGrafter"/>
</dbReference>
<dbReference type="Proteomes" id="UP000245119">
    <property type="component" value="Linkage Group LG1"/>
</dbReference>
<evidence type="ECO:0000259" key="2">
    <source>
        <dbReference type="PROSITE" id="PS51064"/>
    </source>
</evidence>
<feature type="region of interest" description="Disordered" evidence="1">
    <location>
        <begin position="1591"/>
        <end position="1615"/>
    </location>
</feature>
<dbReference type="OrthoDB" id="6537982at2759"/>
<dbReference type="Gene3D" id="2.30.29.30">
    <property type="entry name" value="Pleckstrin-homology domain (PH domain)/Phosphotyrosine-binding domain (PTB)"/>
    <property type="match status" value="2"/>
</dbReference>
<dbReference type="PROSITE" id="PS51064">
    <property type="entry name" value="IRS_PTB"/>
    <property type="match status" value="1"/>
</dbReference>
<feature type="compositionally biased region" description="Pro residues" evidence="1">
    <location>
        <begin position="1177"/>
        <end position="1188"/>
    </location>
</feature>
<keyword evidence="4" id="KW-1185">Reference proteome</keyword>
<feature type="region of interest" description="Disordered" evidence="1">
    <location>
        <begin position="366"/>
        <end position="401"/>
    </location>
</feature>
<dbReference type="STRING" id="400727.A0A2T7PYZ1"/>
<feature type="compositionally biased region" description="Pro residues" evidence="1">
    <location>
        <begin position="720"/>
        <end position="734"/>
    </location>
</feature>